<evidence type="ECO:0000313" key="9">
    <source>
        <dbReference type="Proteomes" id="UP001215712"/>
    </source>
</evidence>
<feature type="transmembrane region" description="Helical" evidence="6">
    <location>
        <begin position="261"/>
        <end position="279"/>
    </location>
</feature>
<dbReference type="AlphaFoldDB" id="A0AAD6MSR5"/>
<feature type="transmembrane region" description="Helical" evidence="6">
    <location>
        <begin position="29"/>
        <end position="49"/>
    </location>
</feature>
<dbReference type="PANTHER" id="PTHR33048">
    <property type="entry name" value="PTH11-LIKE INTEGRAL MEMBRANE PROTEIN (AFU_ORTHOLOGUE AFUA_5G11245)"/>
    <property type="match status" value="1"/>
</dbReference>
<reference evidence="8" key="2">
    <citation type="submission" date="2023-01" db="EMBL/GenBank/DDBJ databases">
        <authorList>
            <person name="Petersen C."/>
        </authorList>
    </citation>
    <scope>NUCLEOTIDE SEQUENCE</scope>
    <source>
        <strain evidence="8">IBT 17514</strain>
    </source>
</reference>
<proteinExistence type="inferred from homology"/>
<dbReference type="GO" id="GO:0016020">
    <property type="term" value="C:membrane"/>
    <property type="evidence" value="ECO:0007669"/>
    <property type="project" value="UniProtKB-SubCell"/>
</dbReference>
<sequence length="371" mass="41290">MTKTGVVAPPPGVTADFDYSHPWRFKTDLIIVGVGLSLATLFLGMRIWTRARILSKFGWDDVSIIAAWVFSIATQAVCLCGYTYGGAGIHLWNVTVPMFTYFQKIILVAAVIYIPSLAFAKVGLIILYHRIMNRQPGYVLTLHIISAIICGYSIALMFTLIFACTPIQKGWDSSITTGHCVNRSALYIATAAFNIASDLALIVVPIPLVMGLQMPRIQKWGLLAMFMVGCATFITSILRLQTLIPYLTATDVTYEIAPPQMWIYIEANLIIICPCLPFLRQFLRRYSPAWIGEATGSGRRYYKDYSTGGSASRNRRKPGLTLLQDDIALAERAESSHSQARIVKEVQWQVTEERLGQQIEPQSSIELSHGI</sequence>
<feature type="transmembrane region" description="Helical" evidence="6">
    <location>
        <begin position="105"/>
        <end position="128"/>
    </location>
</feature>
<protein>
    <recommendedName>
        <fullName evidence="7">Rhodopsin domain-containing protein</fullName>
    </recommendedName>
</protein>
<dbReference type="InterPro" id="IPR049326">
    <property type="entry name" value="Rhodopsin_dom_fungi"/>
</dbReference>
<dbReference type="Pfam" id="PF20684">
    <property type="entry name" value="Fung_rhodopsin"/>
    <property type="match status" value="1"/>
</dbReference>
<keyword evidence="9" id="KW-1185">Reference proteome</keyword>
<evidence type="ECO:0000256" key="6">
    <source>
        <dbReference type="SAM" id="Phobius"/>
    </source>
</evidence>
<keyword evidence="4 6" id="KW-0472">Membrane</keyword>
<dbReference type="PANTHER" id="PTHR33048:SF124">
    <property type="entry name" value="INTEGRAL MEMBRANE PROTEIN"/>
    <property type="match status" value="1"/>
</dbReference>
<evidence type="ECO:0000256" key="4">
    <source>
        <dbReference type="ARBA" id="ARBA00023136"/>
    </source>
</evidence>
<accession>A0AAD6MSR5</accession>
<comment type="subcellular location">
    <subcellularLocation>
        <location evidence="1">Membrane</location>
        <topology evidence="1">Multi-pass membrane protein</topology>
    </subcellularLocation>
</comment>
<keyword evidence="2 6" id="KW-0812">Transmembrane</keyword>
<evidence type="ECO:0000256" key="2">
    <source>
        <dbReference type="ARBA" id="ARBA00022692"/>
    </source>
</evidence>
<feature type="transmembrane region" description="Helical" evidence="6">
    <location>
        <begin position="140"/>
        <end position="164"/>
    </location>
</feature>
<keyword evidence="3 6" id="KW-1133">Transmembrane helix</keyword>
<name>A0AAD6MSR5_9EURO</name>
<evidence type="ECO:0000256" key="3">
    <source>
        <dbReference type="ARBA" id="ARBA00022989"/>
    </source>
</evidence>
<feature type="transmembrane region" description="Helical" evidence="6">
    <location>
        <begin position="184"/>
        <end position="208"/>
    </location>
</feature>
<feature type="transmembrane region" description="Helical" evidence="6">
    <location>
        <begin position="220"/>
        <end position="241"/>
    </location>
</feature>
<gene>
    <name evidence="8" type="ORF">N7493_008701</name>
</gene>
<evidence type="ECO:0000256" key="1">
    <source>
        <dbReference type="ARBA" id="ARBA00004141"/>
    </source>
</evidence>
<dbReference type="EMBL" id="JAQJAN010000013">
    <property type="protein sequence ID" value="KAJ5712233.1"/>
    <property type="molecule type" value="Genomic_DNA"/>
</dbReference>
<feature type="domain" description="Rhodopsin" evidence="7">
    <location>
        <begin position="45"/>
        <end position="285"/>
    </location>
</feature>
<comment type="similarity">
    <text evidence="5">Belongs to the SAT4 family.</text>
</comment>
<organism evidence="8 9">
    <name type="scientific">Penicillium malachiteum</name>
    <dbReference type="NCBI Taxonomy" id="1324776"/>
    <lineage>
        <taxon>Eukaryota</taxon>
        <taxon>Fungi</taxon>
        <taxon>Dikarya</taxon>
        <taxon>Ascomycota</taxon>
        <taxon>Pezizomycotina</taxon>
        <taxon>Eurotiomycetes</taxon>
        <taxon>Eurotiomycetidae</taxon>
        <taxon>Eurotiales</taxon>
        <taxon>Aspergillaceae</taxon>
        <taxon>Penicillium</taxon>
    </lineage>
</organism>
<evidence type="ECO:0000313" key="8">
    <source>
        <dbReference type="EMBL" id="KAJ5712233.1"/>
    </source>
</evidence>
<reference evidence="8" key="1">
    <citation type="journal article" date="2023" name="IMA Fungus">
        <title>Comparative genomic study of the Penicillium genus elucidates a diverse pangenome and 15 lateral gene transfer events.</title>
        <authorList>
            <person name="Petersen C."/>
            <person name="Sorensen T."/>
            <person name="Nielsen M.R."/>
            <person name="Sondergaard T.E."/>
            <person name="Sorensen J.L."/>
            <person name="Fitzpatrick D.A."/>
            <person name="Frisvad J.C."/>
            <person name="Nielsen K.L."/>
        </authorList>
    </citation>
    <scope>NUCLEOTIDE SEQUENCE</scope>
    <source>
        <strain evidence="8">IBT 17514</strain>
    </source>
</reference>
<dbReference type="InterPro" id="IPR052337">
    <property type="entry name" value="SAT4-like"/>
</dbReference>
<feature type="transmembrane region" description="Helical" evidence="6">
    <location>
        <begin position="61"/>
        <end position="85"/>
    </location>
</feature>
<comment type="caution">
    <text evidence="8">The sequence shown here is derived from an EMBL/GenBank/DDBJ whole genome shotgun (WGS) entry which is preliminary data.</text>
</comment>
<evidence type="ECO:0000259" key="7">
    <source>
        <dbReference type="Pfam" id="PF20684"/>
    </source>
</evidence>
<dbReference type="Proteomes" id="UP001215712">
    <property type="component" value="Unassembled WGS sequence"/>
</dbReference>
<evidence type="ECO:0000256" key="5">
    <source>
        <dbReference type="ARBA" id="ARBA00038359"/>
    </source>
</evidence>